<dbReference type="KEGG" id="lby:Lbys_2071"/>
<dbReference type="GO" id="GO:0005737">
    <property type="term" value="C:cytoplasm"/>
    <property type="evidence" value="ECO:0007669"/>
    <property type="project" value="TreeGrafter"/>
</dbReference>
<comment type="cofactor">
    <cofactor evidence="12 13 14">
        <name>Zn(2+)</name>
        <dbReference type="ChEBI" id="CHEBI:29105"/>
    </cofactor>
    <text evidence="12 13 14">Binds 1 zinc ion per monomer.</text>
</comment>
<dbReference type="RefSeq" id="WP_013408813.1">
    <property type="nucleotide sequence ID" value="NC_014655.1"/>
</dbReference>
<organism evidence="16 17">
    <name type="scientific">Leadbetterella byssophila (strain DSM 17132 / JCM 16389 / KACC 11308 / NBRC 106382 / 4M15)</name>
    <dbReference type="NCBI Taxonomy" id="649349"/>
    <lineage>
        <taxon>Bacteria</taxon>
        <taxon>Pseudomonadati</taxon>
        <taxon>Bacteroidota</taxon>
        <taxon>Cytophagia</taxon>
        <taxon>Cytophagales</taxon>
        <taxon>Leadbetterellaceae</taxon>
        <taxon>Leadbetterella</taxon>
    </lineage>
</organism>
<dbReference type="FunFam" id="3.90.580.10:FF:000001">
    <property type="entry name" value="DNA primase"/>
    <property type="match status" value="1"/>
</dbReference>
<feature type="domain" description="Toprim" evidence="15">
    <location>
        <begin position="260"/>
        <end position="341"/>
    </location>
</feature>
<keyword evidence="10 12" id="KW-0238">DNA-binding</keyword>
<dbReference type="InterPro" id="IPR037068">
    <property type="entry name" value="DNA_primase_core_N_sf"/>
</dbReference>
<dbReference type="EMBL" id="CP002305">
    <property type="protein sequence ID" value="ADQ17767.1"/>
    <property type="molecule type" value="Genomic_DNA"/>
</dbReference>
<dbReference type="PANTHER" id="PTHR30313">
    <property type="entry name" value="DNA PRIMASE"/>
    <property type="match status" value="1"/>
</dbReference>
<dbReference type="GO" id="GO:0006269">
    <property type="term" value="P:DNA replication, synthesis of primer"/>
    <property type="evidence" value="ECO:0007669"/>
    <property type="project" value="UniProtKB-UniRule"/>
</dbReference>
<dbReference type="PIRSF" id="PIRSF002811">
    <property type="entry name" value="DnaG"/>
    <property type="match status" value="1"/>
</dbReference>
<evidence type="ECO:0000256" key="8">
    <source>
        <dbReference type="ARBA" id="ARBA00022833"/>
    </source>
</evidence>
<dbReference type="Gene3D" id="3.90.980.10">
    <property type="entry name" value="DNA primase, catalytic core, N-terminal domain"/>
    <property type="match status" value="1"/>
</dbReference>
<evidence type="ECO:0000256" key="9">
    <source>
        <dbReference type="ARBA" id="ARBA00022842"/>
    </source>
</evidence>
<dbReference type="InterPro" id="IPR013264">
    <property type="entry name" value="DNAG_N"/>
</dbReference>
<reference evidence="16 17" key="2">
    <citation type="journal article" date="2011" name="Stand. Genomic Sci.">
        <title>Complete genome sequence of Leadbetterella byssophila type strain (4M15).</title>
        <authorList>
            <person name="Abt B."/>
            <person name="Teshima H."/>
            <person name="Lucas S."/>
            <person name="Lapidus A."/>
            <person name="Del Rio T.G."/>
            <person name="Nolan M."/>
            <person name="Tice H."/>
            <person name="Cheng J.F."/>
            <person name="Pitluck S."/>
            <person name="Liolios K."/>
            <person name="Pagani I."/>
            <person name="Ivanova N."/>
            <person name="Mavromatis K."/>
            <person name="Pati A."/>
            <person name="Tapia R."/>
            <person name="Han C."/>
            <person name="Goodwin L."/>
            <person name="Chen A."/>
            <person name="Palaniappan K."/>
            <person name="Land M."/>
            <person name="Hauser L."/>
            <person name="Chang Y.J."/>
            <person name="Jeffries C.D."/>
            <person name="Rohde M."/>
            <person name="Goker M."/>
            <person name="Tindall B.J."/>
            <person name="Detter J.C."/>
            <person name="Woyke T."/>
            <person name="Bristow J."/>
            <person name="Eisen J.A."/>
            <person name="Markowitz V."/>
            <person name="Hugenholtz P."/>
            <person name="Klenk H.P."/>
            <person name="Kyrpides N.C."/>
        </authorList>
    </citation>
    <scope>NUCLEOTIDE SEQUENCE [LARGE SCALE GENOMIC DNA]</scope>
    <source>
        <strain evidence="17">DSM 17132 / JCM 16389 / KACC 11308 / NBRC 106382 / 4M15</strain>
    </source>
</reference>
<evidence type="ECO:0000313" key="16">
    <source>
        <dbReference type="EMBL" id="ADQ17767.1"/>
    </source>
</evidence>
<comment type="function">
    <text evidence="12 13">RNA polymerase that catalyzes the synthesis of short RNA molecules used as primers for DNA polymerase during DNA replication.</text>
</comment>
<keyword evidence="2 12" id="KW-0639">Primosome</keyword>
<dbReference type="Pfam" id="PF13155">
    <property type="entry name" value="Toprim_2"/>
    <property type="match status" value="1"/>
</dbReference>
<keyword evidence="11 12" id="KW-0804">Transcription</keyword>
<evidence type="ECO:0000256" key="6">
    <source>
        <dbReference type="ARBA" id="ARBA00022723"/>
    </source>
</evidence>
<dbReference type="HOGENOM" id="CLU_013501_3_0_10"/>
<reference key="1">
    <citation type="submission" date="2010-11" db="EMBL/GenBank/DDBJ databases">
        <title>The complete genome of Leadbetterella byssophila DSM 17132.</title>
        <authorList>
            <consortium name="US DOE Joint Genome Institute (JGI-PGF)"/>
            <person name="Lucas S."/>
            <person name="Copeland A."/>
            <person name="Lapidus A."/>
            <person name="Glavina del Rio T."/>
            <person name="Dalin E."/>
            <person name="Tice H."/>
            <person name="Bruce D."/>
            <person name="Goodwin L."/>
            <person name="Pitluck S."/>
            <person name="Kyrpides N."/>
            <person name="Mavromatis K."/>
            <person name="Ivanova N."/>
            <person name="Teshima H."/>
            <person name="Brettin T."/>
            <person name="Detter J.C."/>
            <person name="Han C."/>
            <person name="Tapia R."/>
            <person name="Land M."/>
            <person name="Hauser L."/>
            <person name="Markowitz V."/>
            <person name="Cheng J.-F."/>
            <person name="Hugenholtz P."/>
            <person name="Woyke T."/>
            <person name="Wu D."/>
            <person name="Tindall B."/>
            <person name="Pomrenke H.G."/>
            <person name="Brambilla E."/>
            <person name="Klenk H.-P."/>
            <person name="Eisen J.A."/>
        </authorList>
    </citation>
    <scope>NUCLEOTIDE SEQUENCE [LARGE SCALE GENOMIC DNA]</scope>
    <source>
        <strain>DSM 17132</strain>
    </source>
</reference>
<dbReference type="InterPro" id="IPR036977">
    <property type="entry name" value="DNA_primase_Znf_CHC2"/>
</dbReference>
<dbReference type="SUPFAM" id="SSF57783">
    <property type="entry name" value="Zinc beta-ribbon"/>
    <property type="match status" value="1"/>
</dbReference>
<dbReference type="SUPFAM" id="SSF56731">
    <property type="entry name" value="DNA primase core"/>
    <property type="match status" value="1"/>
</dbReference>
<dbReference type="GO" id="GO:0003899">
    <property type="term" value="F:DNA-directed RNA polymerase activity"/>
    <property type="evidence" value="ECO:0007669"/>
    <property type="project" value="UniProtKB-UniRule"/>
</dbReference>
<comment type="similarity">
    <text evidence="12 13">Belongs to the DnaG primase family.</text>
</comment>
<dbReference type="SMART" id="SM00493">
    <property type="entry name" value="TOPRIM"/>
    <property type="match status" value="1"/>
</dbReference>
<accession>E4RT59</accession>
<dbReference type="PANTHER" id="PTHR30313:SF2">
    <property type="entry name" value="DNA PRIMASE"/>
    <property type="match status" value="1"/>
</dbReference>
<dbReference type="NCBIfam" id="TIGR01391">
    <property type="entry name" value="dnaG"/>
    <property type="match status" value="1"/>
</dbReference>
<evidence type="ECO:0000256" key="12">
    <source>
        <dbReference type="HAMAP-Rule" id="MF_00974"/>
    </source>
</evidence>
<dbReference type="GO" id="GO:0008270">
    <property type="term" value="F:zinc ion binding"/>
    <property type="evidence" value="ECO:0007669"/>
    <property type="project" value="UniProtKB-UniRule"/>
</dbReference>
<dbReference type="GO" id="GO:0000428">
    <property type="term" value="C:DNA-directed RNA polymerase complex"/>
    <property type="evidence" value="ECO:0007669"/>
    <property type="project" value="UniProtKB-KW"/>
</dbReference>
<keyword evidence="1 12" id="KW-0240">DNA-directed RNA polymerase</keyword>
<dbReference type="EC" id="2.7.7.101" evidence="12"/>
<evidence type="ECO:0000256" key="11">
    <source>
        <dbReference type="ARBA" id="ARBA00023163"/>
    </source>
</evidence>
<keyword evidence="17" id="KW-1185">Reference proteome</keyword>
<evidence type="ECO:0000256" key="1">
    <source>
        <dbReference type="ARBA" id="ARBA00022478"/>
    </source>
</evidence>
<comment type="subunit">
    <text evidence="12">Monomer. Interacts with DnaB.</text>
</comment>
<dbReference type="GO" id="GO:1990077">
    <property type="term" value="C:primosome complex"/>
    <property type="evidence" value="ECO:0007669"/>
    <property type="project" value="UniProtKB-KW"/>
</dbReference>
<dbReference type="Gene3D" id="3.90.580.10">
    <property type="entry name" value="Zinc finger, CHC2-type domain"/>
    <property type="match status" value="1"/>
</dbReference>
<dbReference type="InterPro" id="IPR006171">
    <property type="entry name" value="TOPRIM_dom"/>
</dbReference>
<keyword evidence="6 12" id="KW-0479">Metal-binding</keyword>
<dbReference type="PROSITE" id="PS50880">
    <property type="entry name" value="TOPRIM"/>
    <property type="match status" value="1"/>
</dbReference>
<name>E4RT59_LEAB4</name>
<evidence type="ECO:0000256" key="7">
    <source>
        <dbReference type="ARBA" id="ARBA00022771"/>
    </source>
</evidence>
<comment type="domain">
    <text evidence="12">Contains an N-terminal zinc-binding domain, a central core domain that contains the primase activity, and a C-terminal DnaB-binding domain.</text>
</comment>
<dbReference type="HAMAP" id="MF_00974">
    <property type="entry name" value="DNA_primase_DnaG"/>
    <property type="match status" value="1"/>
</dbReference>
<evidence type="ECO:0000256" key="14">
    <source>
        <dbReference type="PIRSR" id="PIRSR002811-1"/>
    </source>
</evidence>
<dbReference type="Gene3D" id="3.40.1360.10">
    <property type="match status" value="1"/>
</dbReference>
<keyword evidence="4 12" id="KW-0548">Nucleotidyltransferase</keyword>
<proteinExistence type="inferred from homology"/>
<dbReference type="Pfam" id="PF08275">
    <property type="entry name" value="DNAG_N"/>
    <property type="match status" value="1"/>
</dbReference>
<dbReference type="InterPro" id="IPR034151">
    <property type="entry name" value="TOPRIM_DnaG_bac"/>
</dbReference>
<dbReference type="Proteomes" id="UP000007435">
    <property type="component" value="Chromosome"/>
</dbReference>
<dbReference type="FunFam" id="3.40.1360.10:FF:000002">
    <property type="entry name" value="DNA primase"/>
    <property type="match status" value="1"/>
</dbReference>
<dbReference type="STRING" id="649349.Lbys_2071"/>
<evidence type="ECO:0000256" key="2">
    <source>
        <dbReference type="ARBA" id="ARBA00022515"/>
    </source>
</evidence>
<dbReference type="InterPro" id="IPR030846">
    <property type="entry name" value="DnaG_bac"/>
</dbReference>
<protein>
    <recommendedName>
        <fullName evidence="12 13">DNA primase</fullName>
        <ecNumber evidence="12">2.7.7.101</ecNumber>
    </recommendedName>
</protein>
<evidence type="ECO:0000256" key="3">
    <source>
        <dbReference type="ARBA" id="ARBA00022679"/>
    </source>
</evidence>
<keyword evidence="7 12" id="KW-0863">Zinc-finger</keyword>
<sequence length="627" mass="71144">MIPQDTVNQILQAADIGEVVGEFVTLKRRGANLIACCPFHNEKTPSFSVSPAKGIYKCFGCGKGGDSVRFVMDLEGLSYPDALKWLAKKYNIEIKEKEFTDSELAAQNERESLFIVSEFANNFFRDYLLNSSEGQSVGASYFIERGFSKPVMERFHLGFAPDGRDLFYKTATQAGFSQEVLEKAGLVSKKDDNTYLDRFRGRVVFPIHNVAGKTIAFGARILKTDAKAPKYINSPETEIYHKSKIVYGIYQAKNAIRQKENCFLVEGYTDVISLHQAGIENVVASSGTSLTVEQIRLIGRFTDNITVLYDGDSAGIKASLRGIDLILEEGLNVKAVVFPEGDDPDSYIRKVGGEAFTRYVEQNQKDFIRFKTEISLEDVGQDAVKKAELVESLVLSITKVPNPVKRQIFYQEVAKLLNIDEAILINEGNKKTVTNLKPVAKQDGGQVAPKRNIEMEILSQEDHPEEEALVRDLVLYGQVQISEAHVLADYIFSETEADIVQDPVLNAIYRQYYEFYSRGEAPTTRYFISHPDHRIQEKVIQWETPKHELSQHWKKYEIFIPEYQDNLGENITRINFRIALLKIKKEINQVIEELNFVDEEKEVILLEHLKEKLAERKEIAEFLGSVL</sequence>
<evidence type="ECO:0000256" key="4">
    <source>
        <dbReference type="ARBA" id="ARBA00022695"/>
    </source>
</evidence>
<dbReference type="SMART" id="SM00400">
    <property type="entry name" value="ZnF_CHCC"/>
    <property type="match status" value="1"/>
</dbReference>
<feature type="zinc finger region" description="CHC2-type" evidence="12 14">
    <location>
        <begin position="37"/>
        <end position="61"/>
    </location>
</feature>
<keyword evidence="5 12" id="KW-0235">DNA replication</keyword>
<dbReference type="InterPro" id="IPR002694">
    <property type="entry name" value="Znf_CHC2"/>
</dbReference>
<evidence type="ECO:0000259" key="15">
    <source>
        <dbReference type="PROSITE" id="PS50880"/>
    </source>
</evidence>
<comment type="catalytic activity">
    <reaction evidence="12">
        <text>ssDNA + n NTP = ssDNA/pppN(pN)n-1 hybrid + (n-1) diphosphate.</text>
        <dbReference type="EC" id="2.7.7.101"/>
    </reaction>
</comment>
<dbReference type="OrthoDB" id="9803773at2"/>
<dbReference type="Pfam" id="PF01807">
    <property type="entry name" value="Zn_ribbon_DnaG"/>
    <property type="match status" value="1"/>
</dbReference>
<dbReference type="AlphaFoldDB" id="E4RT59"/>
<keyword evidence="3 12" id="KW-0808">Transferase</keyword>
<dbReference type="InterPro" id="IPR006295">
    <property type="entry name" value="DNA_primase_DnaG"/>
</dbReference>
<evidence type="ECO:0000313" key="17">
    <source>
        <dbReference type="Proteomes" id="UP000007435"/>
    </source>
</evidence>
<dbReference type="GO" id="GO:0003677">
    <property type="term" value="F:DNA binding"/>
    <property type="evidence" value="ECO:0007669"/>
    <property type="project" value="UniProtKB-KW"/>
</dbReference>
<dbReference type="eggNOG" id="COG0358">
    <property type="taxonomic scope" value="Bacteria"/>
</dbReference>
<dbReference type="InterPro" id="IPR050219">
    <property type="entry name" value="DnaG_primase"/>
</dbReference>
<dbReference type="CDD" id="cd03364">
    <property type="entry name" value="TOPRIM_DnaG_primases"/>
    <property type="match status" value="1"/>
</dbReference>
<evidence type="ECO:0000256" key="10">
    <source>
        <dbReference type="ARBA" id="ARBA00023125"/>
    </source>
</evidence>
<gene>
    <name evidence="12" type="primary">dnaG</name>
    <name evidence="16" type="ordered locus">Lbys_2071</name>
</gene>
<keyword evidence="9" id="KW-0460">Magnesium</keyword>
<keyword evidence="8 12" id="KW-0862">Zinc</keyword>
<evidence type="ECO:0000256" key="13">
    <source>
        <dbReference type="PIRNR" id="PIRNR002811"/>
    </source>
</evidence>
<evidence type="ECO:0000256" key="5">
    <source>
        <dbReference type="ARBA" id="ARBA00022705"/>
    </source>
</evidence>